<feature type="compositionally biased region" description="Basic and acidic residues" evidence="1">
    <location>
        <begin position="215"/>
        <end position="229"/>
    </location>
</feature>
<reference evidence="3" key="1">
    <citation type="journal article" date="2023" name="GigaByte">
        <title>Genome assembly of the bearded iris, Iris pallida Lam.</title>
        <authorList>
            <person name="Bruccoleri R.E."/>
            <person name="Oakeley E.J."/>
            <person name="Faust A.M.E."/>
            <person name="Altorfer M."/>
            <person name="Dessus-Babus S."/>
            <person name="Burckhardt D."/>
            <person name="Oertli M."/>
            <person name="Naumann U."/>
            <person name="Petersen F."/>
            <person name="Wong J."/>
        </authorList>
    </citation>
    <scope>NUCLEOTIDE SEQUENCE</scope>
    <source>
        <strain evidence="3">GSM-AAB239-AS_SAM_17_03QT</strain>
    </source>
</reference>
<feature type="region of interest" description="Disordered" evidence="1">
    <location>
        <begin position="390"/>
        <end position="418"/>
    </location>
</feature>
<keyword evidence="2" id="KW-0812">Transmembrane</keyword>
<proteinExistence type="predicted"/>
<reference evidence="3" key="2">
    <citation type="submission" date="2023-04" db="EMBL/GenBank/DDBJ databases">
        <authorList>
            <person name="Bruccoleri R.E."/>
            <person name="Oakeley E.J."/>
            <person name="Faust A.-M."/>
            <person name="Dessus-Babus S."/>
            <person name="Altorfer M."/>
            <person name="Burckhardt D."/>
            <person name="Oertli M."/>
            <person name="Naumann U."/>
            <person name="Petersen F."/>
            <person name="Wong J."/>
        </authorList>
    </citation>
    <scope>NUCLEOTIDE SEQUENCE</scope>
    <source>
        <strain evidence="3">GSM-AAB239-AS_SAM_17_03QT</strain>
        <tissue evidence="3">Leaf</tissue>
    </source>
</reference>
<comment type="caution">
    <text evidence="3">The sequence shown here is derived from an EMBL/GenBank/DDBJ whole genome shotgun (WGS) entry which is preliminary data.</text>
</comment>
<feature type="region of interest" description="Disordered" evidence="1">
    <location>
        <begin position="192"/>
        <end position="229"/>
    </location>
</feature>
<evidence type="ECO:0000313" key="3">
    <source>
        <dbReference type="EMBL" id="KAJ6853868.1"/>
    </source>
</evidence>
<dbReference type="EMBL" id="JANAVB010000292">
    <property type="protein sequence ID" value="KAJ6853868.1"/>
    <property type="molecule type" value="Genomic_DNA"/>
</dbReference>
<keyword evidence="2" id="KW-0472">Membrane</keyword>
<evidence type="ECO:0000256" key="1">
    <source>
        <dbReference type="SAM" id="MobiDB-lite"/>
    </source>
</evidence>
<feature type="compositionally biased region" description="Basic and acidic residues" evidence="1">
    <location>
        <begin position="317"/>
        <end position="329"/>
    </location>
</feature>
<sequence>MCILCVVQRWSRRVASMLPWLVVPLLALWILSQLLPPNLRFEITSPRLACVLVLLVTLFWYEVLMPKLSIWRARRSARLRERRRTQAIELQKLRRTATRRCRNCQTPYRDQNPGGGGKFMCSYCGHVSRRPALDLPGWPDWSVECGGSGDGRCLTEKSYSGAHRAVYSVVFSVGFCVGWVVAKVFRVGQRDGGLDGEGKGLSSRRGENGGSFQESRMEKARRKAEEKRQARMERELLEEEERKQREEMAKLVEERRKLRDEMLEAERGHSKGCLNQDTSRKETERRNRERRRVEKDKGSSRSNSDGEDPKRRLMSGEGEKKREFDKKGEMERHRVLVESVRSQAESKSRYLDRVKGTFLSSSRGFNGPAFFGRNAQCAAAAKANKPATGFVNHGRKRDPHSSGSATATVNGDTRPAGTDLQPRIPAPKKGWHQLFTHSSAVSPDPDTNTTNFVNHNGHLEAMSATDCTVLPYDNGFNFGGPLPLSAYCSPNGSSNGKLFSHVGDESTFNPFKEPSQSSPLEDSELFEDPCYVPDPVLLPGHVSESLDKFPLYLGNGFVQDKMVEGPHILKKVAALPELNKPSPIESPLSKLRVSEEKQGSNTPAPQKSHSSNLNESSNAQTWQMWGTPLSQDGLGLAGQSSSWFSPLMQNREAVIHPLAQGPLIPQIGKDNPSLPSICTQKVCGDNHQDCRTFSPIGPCLKGNDQWVHNSPFQSPLLAEGESHFLPLDLIDNIARNEVTSGSPKSNSSAFTYPVEVLPANGWSMEEWVFRSMKEAENSTIPVRPPNIGGLFSTSPDVQSVWSYNYQ</sequence>
<feature type="region of interest" description="Disordered" evidence="1">
    <location>
        <begin position="579"/>
        <end position="619"/>
    </location>
</feature>
<evidence type="ECO:0000313" key="4">
    <source>
        <dbReference type="Proteomes" id="UP001140949"/>
    </source>
</evidence>
<dbReference type="Proteomes" id="UP001140949">
    <property type="component" value="Unassembled WGS sequence"/>
</dbReference>
<feature type="compositionally biased region" description="Polar residues" evidence="1">
    <location>
        <begin position="599"/>
        <end position="619"/>
    </location>
</feature>
<feature type="transmembrane region" description="Helical" evidence="2">
    <location>
        <begin position="46"/>
        <end position="65"/>
    </location>
</feature>
<accession>A0AAX6ILA1</accession>
<gene>
    <name evidence="3" type="ORF">M6B38_114415</name>
</gene>
<organism evidence="3 4">
    <name type="scientific">Iris pallida</name>
    <name type="common">Sweet iris</name>
    <dbReference type="NCBI Taxonomy" id="29817"/>
    <lineage>
        <taxon>Eukaryota</taxon>
        <taxon>Viridiplantae</taxon>
        <taxon>Streptophyta</taxon>
        <taxon>Embryophyta</taxon>
        <taxon>Tracheophyta</taxon>
        <taxon>Spermatophyta</taxon>
        <taxon>Magnoliopsida</taxon>
        <taxon>Liliopsida</taxon>
        <taxon>Asparagales</taxon>
        <taxon>Iridaceae</taxon>
        <taxon>Iridoideae</taxon>
        <taxon>Irideae</taxon>
        <taxon>Iris</taxon>
    </lineage>
</organism>
<feature type="compositionally biased region" description="Polar residues" evidence="1">
    <location>
        <begin position="401"/>
        <end position="411"/>
    </location>
</feature>
<protein>
    <submittedName>
        <fullName evidence="3">Stress response protein nst1-like isoform X1</fullName>
    </submittedName>
</protein>
<feature type="transmembrane region" description="Helical" evidence="2">
    <location>
        <begin position="165"/>
        <end position="182"/>
    </location>
</feature>
<feature type="transmembrane region" description="Helical" evidence="2">
    <location>
        <begin position="17"/>
        <end position="34"/>
    </location>
</feature>
<feature type="compositionally biased region" description="Basic and acidic residues" evidence="1">
    <location>
        <begin position="278"/>
        <end position="299"/>
    </location>
</feature>
<keyword evidence="4" id="KW-1185">Reference proteome</keyword>
<name>A0AAX6ILA1_IRIPA</name>
<feature type="region of interest" description="Disordered" evidence="1">
    <location>
        <begin position="263"/>
        <end position="329"/>
    </location>
</feature>
<keyword evidence="2" id="KW-1133">Transmembrane helix</keyword>
<evidence type="ECO:0000256" key="2">
    <source>
        <dbReference type="SAM" id="Phobius"/>
    </source>
</evidence>
<dbReference type="AlphaFoldDB" id="A0AAX6ILA1"/>